<organism evidence="7 8">
    <name type="scientific">Saccharothrix ecbatanensis</name>
    <dbReference type="NCBI Taxonomy" id="1105145"/>
    <lineage>
        <taxon>Bacteria</taxon>
        <taxon>Bacillati</taxon>
        <taxon>Actinomycetota</taxon>
        <taxon>Actinomycetes</taxon>
        <taxon>Pseudonocardiales</taxon>
        <taxon>Pseudonocardiaceae</taxon>
        <taxon>Saccharothrix</taxon>
    </lineage>
</organism>
<comment type="caution">
    <text evidence="7">The sequence shown here is derived from an EMBL/GenBank/DDBJ whole genome shotgun (WGS) entry which is preliminary data.</text>
</comment>
<dbReference type="InterPro" id="IPR001128">
    <property type="entry name" value="Cyt_P450"/>
</dbReference>
<keyword evidence="2" id="KW-0349">Heme</keyword>
<dbReference type="FunFam" id="1.10.630.10:FF:000018">
    <property type="entry name" value="Cytochrome P450 monooxygenase"/>
    <property type="match status" value="1"/>
</dbReference>
<dbReference type="EMBL" id="JACHMO010000001">
    <property type="protein sequence ID" value="MBB5804160.1"/>
    <property type="molecule type" value="Genomic_DNA"/>
</dbReference>
<dbReference type="Pfam" id="PF00067">
    <property type="entry name" value="p450"/>
    <property type="match status" value="1"/>
</dbReference>
<keyword evidence="6" id="KW-0503">Monooxygenase</keyword>
<dbReference type="GO" id="GO:0016705">
    <property type="term" value="F:oxidoreductase activity, acting on paired donors, with incorporation or reduction of molecular oxygen"/>
    <property type="evidence" value="ECO:0007669"/>
    <property type="project" value="InterPro"/>
</dbReference>
<dbReference type="PANTHER" id="PTHR46696:SF1">
    <property type="entry name" value="CYTOCHROME P450 YJIB-RELATED"/>
    <property type="match status" value="1"/>
</dbReference>
<dbReference type="SUPFAM" id="SSF48264">
    <property type="entry name" value="Cytochrome P450"/>
    <property type="match status" value="1"/>
</dbReference>
<evidence type="ECO:0000256" key="1">
    <source>
        <dbReference type="ARBA" id="ARBA00010617"/>
    </source>
</evidence>
<keyword evidence="3" id="KW-0479">Metal-binding</keyword>
<evidence type="ECO:0000256" key="4">
    <source>
        <dbReference type="ARBA" id="ARBA00023002"/>
    </source>
</evidence>
<dbReference type="InterPro" id="IPR036396">
    <property type="entry name" value="Cyt_P450_sf"/>
</dbReference>
<keyword evidence="8" id="KW-1185">Reference proteome</keyword>
<dbReference type="Proteomes" id="UP000552097">
    <property type="component" value="Unassembled WGS sequence"/>
</dbReference>
<evidence type="ECO:0000313" key="8">
    <source>
        <dbReference type="Proteomes" id="UP000552097"/>
    </source>
</evidence>
<comment type="similarity">
    <text evidence="1">Belongs to the cytochrome P450 family.</text>
</comment>
<dbReference type="Gene3D" id="1.10.630.10">
    <property type="entry name" value="Cytochrome P450"/>
    <property type="match status" value="1"/>
</dbReference>
<dbReference type="PANTHER" id="PTHR46696">
    <property type="entry name" value="P450, PUTATIVE (EUROFUNG)-RELATED"/>
    <property type="match status" value="1"/>
</dbReference>
<proteinExistence type="inferred from homology"/>
<evidence type="ECO:0000256" key="3">
    <source>
        <dbReference type="ARBA" id="ARBA00022723"/>
    </source>
</evidence>
<dbReference type="CDD" id="cd11029">
    <property type="entry name" value="CYP107-like"/>
    <property type="match status" value="1"/>
</dbReference>
<dbReference type="RefSeq" id="WP_312869368.1">
    <property type="nucleotide sequence ID" value="NZ_JACHMO010000001.1"/>
</dbReference>
<evidence type="ECO:0000256" key="2">
    <source>
        <dbReference type="ARBA" id="ARBA00022617"/>
    </source>
</evidence>
<dbReference type="InterPro" id="IPR002397">
    <property type="entry name" value="Cyt_P450_B"/>
</dbReference>
<dbReference type="PRINTS" id="PR00359">
    <property type="entry name" value="BP450"/>
</dbReference>
<dbReference type="GO" id="GO:0005506">
    <property type="term" value="F:iron ion binding"/>
    <property type="evidence" value="ECO:0007669"/>
    <property type="project" value="InterPro"/>
</dbReference>
<name>A0A7W9M1M7_9PSEU</name>
<dbReference type="AlphaFoldDB" id="A0A7W9M1M7"/>
<keyword evidence="5" id="KW-0408">Iron</keyword>
<gene>
    <name evidence="7" type="ORF">F4560_003928</name>
</gene>
<dbReference type="GO" id="GO:0020037">
    <property type="term" value="F:heme binding"/>
    <property type="evidence" value="ECO:0007669"/>
    <property type="project" value="InterPro"/>
</dbReference>
<keyword evidence="4" id="KW-0560">Oxidoreductase</keyword>
<accession>A0A7W9M1M7</accession>
<reference evidence="7 8" key="1">
    <citation type="submission" date="2020-08" db="EMBL/GenBank/DDBJ databases">
        <title>Sequencing the genomes of 1000 actinobacteria strains.</title>
        <authorList>
            <person name="Klenk H.-P."/>
        </authorList>
    </citation>
    <scope>NUCLEOTIDE SEQUENCE [LARGE SCALE GENOMIC DNA]</scope>
    <source>
        <strain evidence="7 8">DSM 45486</strain>
    </source>
</reference>
<evidence type="ECO:0000256" key="5">
    <source>
        <dbReference type="ARBA" id="ARBA00023004"/>
    </source>
</evidence>
<evidence type="ECO:0000256" key="6">
    <source>
        <dbReference type="ARBA" id="ARBA00023033"/>
    </source>
</evidence>
<protein>
    <submittedName>
        <fullName evidence="7">Cytochrome P450</fullName>
    </submittedName>
</protein>
<sequence length="394" mass="42809">MTVPEIDPANPEVLHDPFTAYAKAREDSPVARMTVPGMGDLWILTRHEDARAMLGDPRFELNANSFMRLPGIPDHCLPYLRTMSEMEGPEHVRLRRLAAPAFTARRAEGFRPRIEAIVAALLDALPDGDTVDLMPHFARPLPMDVICELVGIPAEDRPRWREYGAAVVAGYGPGFLAAIPGIIEGAKAAVQLRRTSPGDDLISQLLRVQDDDGDRLSDAELVTLVWQLVLAGQTPANLIVNGLEALLTHPDQLAALRADPSLMPRAVEELTRWVGPQLLTAPRYTREEVTVGDVVIDKGQPVMAAIMSANRDPRVFAAPDDLDVTREPTAGHLGYSHGPHFCLGAAFAKVQTEVALSAVLQRFPDLALAEAPQAIPDGGTWRLASLVVKTRGAE</sequence>
<dbReference type="GO" id="GO:0004497">
    <property type="term" value="F:monooxygenase activity"/>
    <property type="evidence" value="ECO:0007669"/>
    <property type="project" value="UniProtKB-KW"/>
</dbReference>
<evidence type="ECO:0000313" key="7">
    <source>
        <dbReference type="EMBL" id="MBB5804160.1"/>
    </source>
</evidence>